<gene>
    <name evidence="1" type="ORF">BC739_003975</name>
</gene>
<comment type="caution">
    <text evidence="1">The sequence shown here is derived from an EMBL/GenBank/DDBJ whole genome shotgun (WGS) entry which is preliminary data.</text>
</comment>
<name>A0ABR6BJK9_9PSEU</name>
<keyword evidence="2" id="KW-1185">Reference proteome</keyword>
<dbReference type="RefSeq" id="WP_268872245.1">
    <property type="nucleotide sequence ID" value="NZ_BAAABQ010000029.1"/>
</dbReference>
<accession>A0ABR6BJK9</accession>
<reference evidence="1 2" key="1">
    <citation type="submission" date="2020-08" db="EMBL/GenBank/DDBJ databases">
        <title>Genomic Encyclopedia of Archaeal and Bacterial Type Strains, Phase II (KMG-II): from individual species to whole genera.</title>
        <authorList>
            <person name="Goeker M."/>
        </authorList>
    </citation>
    <scope>NUCLEOTIDE SEQUENCE [LARGE SCALE GENOMIC DNA]</scope>
    <source>
        <strain evidence="1 2">DSM 43850</strain>
    </source>
</reference>
<dbReference type="EMBL" id="JACJID010000003">
    <property type="protein sequence ID" value="MBA8926769.1"/>
    <property type="molecule type" value="Genomic_DNA"/>
</dbReference>
<sequence>MFSYLAAELRTGDIAVAGSDSYANLQAQPLAADFCAQAMEWAD</sequence>
<dbReference type="Proteomes" id="UP000517916">
    <property type="component" value="Unassembled WGS sequence"/>
</dbReference>
<evidence type="ECO:0000313" key="2">
    <source>
        <dbReference type="Proteomes" id="UP000517916"/>
    </source>
</evidence>
<proteinExistence type="predicted"/>
<evidence type="ECO:0000313" key="1">
    <source>
        <dbReference type="EMBL" id="MBA8926769.1"/>
    </source>
</evidence>
<organism evidence="1 2">
    <name type="scientific">Kutzneria viridogrisea</name>
    <dbReference type="NCBI Taxonomy" id="47990"/>
    <lineage>
        <taxon>Bacteria</taxon>
        <taxon>Bacillati</taxon>
        <taxon>Actinomycetota</taxon>
        <taxon>Actinomycetes</taxon>
        <taxon>Pseudonocardiales</taxon>
        <taxon>Pseudonocardiaceae</taxon>
        <taxon>Kutzneria</taxon>
    </lineage>
</organism>
<protein>
    <submittedName>
        <fullName evidence="1">Uncharacterized protein</fullName>
    </submittedName>
</protein>